<feature type="compositionally biased region" description="Basic and acidic residues" evidence="15">
    <location>
        <begin position="657"/>
        <end position="673"/>
    </location>
</feature>
<comment type="similarity">
    <text evidence="2">Belongs to the CD36 family.</text>
</comment>
<protein>
    <recommendedName>
        <fullName evidence="3">RNA-directed DNA polymerase</fullName>
        <ecNumber evidence="3">2.7.7.49</ecNumber>
    </recommendedName>
</protein>
<dbReference type="EMBL" id="JARBHB010000004">
    <property type="protein sequence ID" value="KAJ8885847.1"/>
    <property type="molecule type" value="Genomic_DNA"/>
</dbReference>
<dbReference type="InterPro" id="IPR012337">
    <property type="entry name" value="RNaseH-like_sf"/>
</dbReference>
<evidence type="ECO:0000256" key="14">
    <source>
        <dbReference type="ARBA" id="ARBA00023180"/>
    </source>
</evidence>
<evidence type="ECO:0000256" key="7">
    <source>
        <dbReference type="ARBA" id="ARBA00022695"/>
    </source>
</evidence>
<feature type="compositionally biased region" description="Basic and acidic residues" evidence="15">
    <location>
        <begin position="1"/>
        <end position="14"/>
    </location>
</feature>
<proteinExistence type="inferred from homology"/>
<dbReference type="SUPFAM" id="SSF56672">
    <property type="entry name" value="DNA/RNA polymerases"/>
    <property type="match status" value="1"/>
</dbReference>
<dbReference type="Pfam" id="PF01130">
    <property type="entry name" value="CD36"/>
    <property type="match status" value="2"/>
</dbReference>
<keyword evidence="10" id="KW-0378">Hydrolase</keyword>
<keyword evidence="11" id="KW-0695">RNA-directed DNA polymerase</keyword>
<feature type="compositionally biased region" description="Basic residues" evidence="15">
    <location>
        <begin position="647"/>
        <end position="656"/>
    </location>
</feature>
<dbReference type="InterPro" id="IPR043502">
    <property type="entry name" value="DNA/RNA_pol_sf"/>
</dbReference>
<dbReference type="InterPro" id="IPR001584">
    <property type="entry name" value="Integrase_cat-core"/>
</dbReference>
<organism evidence="18 19">
    <name type="scientific">Dryococelus australis</name>
    <dbReference type="NCBI Taxonomy" id="614101"/>
    <lineage>
        <taxon>Eukaryota</taxon>
        <taxon>Metazoa</taxon>
        <taxon>Ecdysozoa</taxon>
        <taxon>Arthropoda</taxon>
        <taxon>Hexapoda</taxon>
        <taxon>Insecta</taxon>
        <taxon>Pterygota</taxon>
        <taxon>Neoptera</taxon>
        <taxon>Polyneoptera</taxon>
        <taxon>Phasmatodea</taxon>
        <taxon>Verophasmatodea</taxon>
        <taxon>Anareolatae</taxon>
        <taxon>Phasmatidae</taxon>
        <taxon>Eurycanthinae</taxon>
        <taxon>Dryococelus</taxon>
    </lineage>
</organism>
<reference evidence="18 19" key="1">
    <citation type="submission" date="2023-02" db="EMBL/GenBank/DDBJ databases">
        <title>LHISI_Scaffold_Assembly.</title>
        <authorList>
            <person name="Stuart O.P."/>
            <person name="Cleave R."/>
            <person name="Magrath M.J.L."/>
            <person name="Mikheyev A.S."/>
        </authorList>
    </citation>
    <scope>NUCLEOTIDE SEQUENCE [LARGE SCALE GENOMIC DNA]</scope>
    <source>
        <strain evidence="18">Daus_M_001</strain>
        <tissue evidence="18">Leg muscle</tissue>
    </source>
</reference>
<dbReference type="Gene3D" id="1.10.340.70">
    <property type="match status" value="1"/>
</dbReference>
<dbReference type="InterPro" id="IPR002159">
    <property type="entry name" value="CD36_fam"/>
</dbReference>
<keyword evidence="6 16" id="KW-0812">Transmembrane</keyword>
<sequence>MRGRGKREIPENTRRSAVSSSTIPTCENPGVTRPGIELGVLFSHPNQPMATPAKLKLRVLLVLFQKNGTSKDRLTVFTGADDITKYGIIHTFNGNTQLPHWKTERCNRIDGSDGSIFPPHITKDTTLYVYEKDLCRKLPLRMERCWNARKGEAGVPRENRPASGIVLHENLGMNPPGIEPRSPWWEASTLATVPPLPQHTCEKLLHSSKTKQSFGNWRLAGFRKKWILQEESKDIDFPHQQMFSQKWRKILIMSVFVRLDHLVLLMASSMSACVNMVAIQIYADVSKEGLGVCMMQNGHPVDITSRSLNEYEVRNGKAEKEFLAIQFATVKFHGFLTDITMSRFSQITNKKKTTIQKETDEYNQLKLVKHYCKQGWLEAKKKIDQVLGIYWKNKEALSEWEGIVLFENKIVFPREMRLGLLKQAHEGHMGIENAKLRARQLYYWPGLSTEVKEFVKRCSLCSQYNRQNSKEPLHPWPIASRPWERVSADIVTYGGVSYLVVIDTFSNRVETIGIEDKSATSVIMALKFIFVIHDGPYVLGADNVPYDSHLFKQFAEQWNFEVKLSSPNYPQSNGVAQLLMSRICKTKLPNHWDIVQPYGPDPKEIVRNGEGQQGLDRSYYDRASEEFSVLQPEQNVITRDPKDRRGQKVRRNRKHLKESEATARSPDEGEVSKYEVEQVTGEQADPLLCTKWHNAQICSKKLELSVEVTRGSRSATRAGEDWGRLEIQKTSISRVGKREYTAVNNSENIMHTGRRTVAQSVGAPPVWGAGGSGFESQLMGIALSARARIQINLAVSQVVDIKQVATFPDIVFPILWFEDGIDGLPVEVTDLLNLATKAPPVARAAIAYGLFALGGVLLIMAISCLVRSSGRQETLNLEGTNHYVKPEKKMNGITREPKRMDIVNPAFVGDQKVV</sequence>
<dbReference type="InterPro" id="IPR041588">
    <property type="entry name" value="Integrase_H2C2"/>
</dbReference>
<comment type="subcellular location">
    <subcellularLocation>
        <location evidence="1">Cell membrane</location>
    </subcellularLocation>
</comment>
<keyword evidence="19" id="KW-1185">Reference proteome</keyword>
<dbReference type="Proteomes" id="UP001159363">
    <property type="component" value="Chromosome X"/>
</dbReference>
<keyword evidence="5" id="KW-0808">Transferase</keyword>
<comment type="caution">
    <text evidence="18">The sequence shown here is derived from an EMBL/GenBank/DDBJ whole genome shotgun (WGS) entry which is preliminary data.</text>
</comment>
<dbReference type="PANTHER" id="PTHR37984">
    <property type="entry name" value="PROTEIN CBG26694"/>
    <property type="match status" value="1"/>
</dbReference>
<evidence type="ECO:0000256" key="12">
    <source>
        <dbReference type="ARBA" id="ARBA00022989"/>
    </source>
</evidence>
<dbReference type="Pfam" id="PF17917">
    <property type="entry name" value="RT_RNaseH"/>
    <property type="match status" value="1"/>
</dbReference>
<dbReference type="Pfam" id="PF17921">
    <property type="entry name" value="Integrase_H2C2"/>
    <property type="match status" value="1"/>
</dbReference>
<dbReference type="EC" id="2.7.7.49" evidence="3"/>
<feature type="region of interest" description="Disordered" evidence="15">
    <location>
        <begin position="1"/>
        <end position="29"/>
    </location>
</feature>
<evidence type="ECO:0000256" key="6">
    <source>
        <dbReference type="ARBA" id="ARBA00022692"/>
    </source>
</evidence>
<keyword evidence="9" id="KW-0255">Endonuclease</keyword>
<dbReference type="InterPro" id="IPR050951">
    <property type="entry name" value="Retrovirus_Pol_polyprotein"/>
</dbReference>
<keyword evidence="14" id="KW-0325">Glycoprotein</keyword>
<dbReference type="PANTHER" id="PTHR37984:SF8">
    <property type="entry name" value="CCHC-TYPE DOMAIN-CONTAINING PROTEIN"/>
    <property type="match status" value="1"/>
</dbReference>
<evidence type="ECO:0000256" key="4">
    <source>
        <dbReference type="ARBA" id="ARBA00022475"/>
    </source>
</evidence>
<gene>
    <name evidence="18" type="ORF">PR048_012053</name>
</gene>
<evidence type="ECO:0000256" key="2">
    <source>
        <dbReference type="ARBA" id="ARBA00010532"/>
    </source>
</evidence>
<feature type="region of interest" description="Disordered" evidence="15">
    <location>
        <begin position="632"/>
        <end position="673"/>
    </location>
</feature>
<evidence type="ECO:0000256" key="3">
    <source>
        <dbReference type="ARBA" id="ARBA00012493"/>
    </source>
</evidence>
<feature type="transmembrane region" description="Helical" evidence="16">
    <location>
        <begin position="845"/>
        <end position="866"/>
    </location>
</feature>
<evidence type="ECO:0000256" key="10">
    <source>
        <dbReference type="ARBA" id="ARBA00022801"/>
    </source>
</evidence>
<accession>A0ABQ9HNM7</accession>
<keyword evidence="8" id="KW-0540">Nuclease</keyword>
<keyword evidence="13 16" id="KW-0472">Membrane</keyword>
<evidence type="ECO:0000313" key="18">
    <source>
        <dbReference type="EMBL" id="KAJ8885847.1"/>
    </source>
</evidence>
<evidence type="ECO:0000259" key="17">
    <source>
        <dbReference type="PROSITE" id="PS50994"/>
    </source>
</evidence>
<keyword evidence="4" id="KW-1003">Cell membrane</keyword>
<evidence type="ECO:0000256" key="9">
    <source>
        <dbReference type="ARBA" id="ARBA00022759"/>
    </source>
</evidence>
<evidence type="ECO:0000256" key="16">
    <source>
        <dbReference type="SAM" id="Phobius"/>
    </source>
</evidence>
<dbReference type="Gene3D" id="3.30.420.10">
    <property type="entry name" value="Ribonuclease H-like superfamily/Ribonuclease H"/>
    <property type="match status" value="1"/>
</dbReference>
<evidence type="ECO:0000313" key="19">
    <source>
        <dbReference type="Proteomes" id="UP001159363"/>
    </source>
</evidence>
<evidence type="ECO:0000256" key="13">
    <source>
        <dbReference type="ARBA" id="ARBA00023136"/>
    </source>
</evidence>
<evidence type="ECO:0000256" key="8">
    <source>
        <dbReference type="ARBA" id="ARBA00022722"/>
    </source>
</evidence>
<dbReference type="InterPro" id="IPR036397">
    <property type="entry name" value="RNaseH_sf"/>
</dbReference>
<keyword evidence="7" id="KW-0548">Nucleotidyltransferase</keyword>
<evidence type="ECO:0000256" key="11">
    <source>
        <dbReference type="ARBA" id="ARBA00022918"/>
    </source>
</evidence>
<evidence type="ECO:0000256" key="1">
    <source>
        <dbReference type="ARBA" id="ARBA00004236"/>
    </source>
</evidence>
<feature type="compositionally biased region" description="Polar residues" evidence="15">
    <location>
        <begin position="15"/>
        <end position="25"/>
    </location>
</feature>
<name>A0ABQ9HNM7_9NEOP</name>
<feature type="domain" description="Integrase catalytic" evidence="17">
    <location>
        <begin position="478"/>
        <end position="583"/>
    </location>
</feature>
<dbReference type="InterPro" id="IPR041373">
    <property type="entry name" value="RT_RNaseH"/>
</dbReference>
<dbReference type="PROSITE" id="PS50994">
    <property type="entry name" value="INTEGRASE"/>
    <property type="match status" value="1"/>
</dbReference>
<keyword evidence="12 16" id="KW-1133">Transmembrane helix</keyword>
<dbReference type="SUPFAM" id="SSF53098">
    <property type="entry name" value="Ribonuclease H-like"/>
    <property type="match status" value="1"/>
</dbReference>
<evidence type="ECO:0000256" key="15">
    <source>
        <dbReference type="SAM" id="MobiDB-lite"/>
    </source>
</evidence>
<evidence type="ECO:0000256" key="5">
    <source>
        <dbReference type="ARBA" id="ARBA00022679"/>
    </source>
</evidence>